<dbReference type="EMBL" id="AAOF01000004">
    <property type="protein sequence ID" value="EAR22279.1"/>
    <property type="molecule type" value="Genomic_DNA"/>
</dbReference>
<organism evidence="1 2">
    <name type="scientific">Nitrococcus mobilis Nb-231</name>
    <dbReference type="NCBI Taxonomy" id="314278"/>
    <lineage>
        <taxon>Bacteria</taxon>
        <taxon>Pseudomonadati</taxon>
        <taxon>Pseudomonadota</taxon>
        <taxon>Gammaproteobacteria</taxon>
        <taxon>Chromatiales</taxon>
        <taxon>Ectothiorhodospiraceae</taxon>
        <taxon>Nitrococcus</taxon>
    </lineage>
</organism>
<accession>A4BQC4</accession>
<proteinExistence type="predicted"/>
<dbReference type="Proteomes" id="UP000003374">
    <property type="component" value="Unassembled WGS sequence"/>
</dbReference>
<evidence type="ECO:0000313" key="1">
    <source>
        <dbReference type="EMBL" id="EAR22279.1"/>
    </source>
</evidence>
<reference evidence="1 2" key="1">
    <citation type="submission" date="2006-02" db="EMBL/GenBank/DDBJ databases">
        <authorList>
            <person name="Waterbury J."/>
            <person name="Ferriera S."/>
            <person name="Johnson J."/>
            <person name="Kravitz S."/>
            <person name="Halpern A."/>
            <person name="Remington K."/>
            <person name="Beeson K."/>
            <person name="Tran B."/>
            <person name="Rogers Y.-H."/>
            <person name="Friedman R."/>
            <person name="Venter J.C."/>
        </authorList>
    </citation>
    <scope>NUCLEOTIDE SEQUENCE [LARGE SCALE GENOMIC DNA]</scope>
    <source>
        <strain evidence="1 2">Nb-231</strain>
    </source>
</reference>
<keyword evidence="2" id="KW-1185">Reference proteome</keyword>
<protein>
    <submittedName>
        <fullName evidence="1">Uncharacterized protein</fullName>
    </submittedName>
</protein>
<dbReference type="RefSeq" id="WP_005000307.1">
    <property type="nucleotide sequence ID" value="NZ_CH672427.1"/>
</dbReference>
<evidence type="ECO:0000313" key="2">
    <source>
        <dbReference type="Proteomes" id="UP000003374"/>
    </source>
</evidence>
<comment type="caution">
    <text evidence="1">The sequence shown here is derived from an EMBL/GenBank/DDBJ whole genome shotgun (WGS) entry which is preliminary data.</text>
</comment>
<sequence>MTPQQVLAINRGHWSIASLHYISDWNYNEDRGQIRTGHGPANVTRLCRFAIGVLKHFPKPGQYIPEMMRQLARRPRQVLDYLRLTAHSAGAATTGP</sequence>
<dbReference type="HOGENOM" id="CLU_2356866_0_0_6"/>
<gene>
    <name evidence="1" type="ORF">NB231_05200</name>
</gene>
<name>A4BQC4_9GAMM</name>
<dbReference type="AlphaFoldDB" id="A4BQC4"/>
<dbReference type="STRING" id="314278.NB231_05200"/>